<keyword evidence="4" id="KW-1185">Reference proteome</keyword>
<keyword evidence="2" id="KW-0313">Glucose metabolism</keyword>
<evidence type="ECO:0000313" key="3">
    <source>
        <dbReference type="EMBL" id="KGD63802.1"/>
    </source>
</evidence>
<dbReference type="AlphaFoldDB" id="A0A095SGX0"/>
<dbReference type="PROSITE" id="PS51257">
    <property type="entry name" value="PROKAR_LIPOPROTEIN"/>
    <property type="match status" value="1"/>
</dbReference>
<name>A0A095SGX0_9GAMM</name>
<accession>A0A095SGX0</accession>
<dbReference type="InterPro" id="IPR015943">
    <property type="entry name" value="WD40/YVTN_repeat-like_dom_sf"/>
</dbReference>
<dbReference type="InterPro" id="IPR011045">
    <property type="entry name" value="N2O_reductase_N"/>
</dbReference>
<comment type="caution">
    <text evidence="3">The sequence shown here is derived from an EMBL/GenBank/DDBJ whole genome shotgun (WGS) entry which is preliminary data.</text>
</comment>
<proteinExistence type="inferred from homology"/>
<dbReference type="InterPro" id="IPR019405">
    <property type="entry name" value="Lactonase_7-beta_prop"/>
</dbReference>
<dbReference type="Pfam" id="PF10282">
    <property type="entry name" value="Lactonase"/>
    <property type="match status" value="3"/>
</dbReference>
<protein>
    <recommendedName>
        <fullName evidence="5">6-phosphogluconolactonase</fullName>
    </recommendedName>
</protein>
<dbReference type="InterPro" id="IPR013211">
    <property type="entry name" value="LVIVD"/>
</dbReference>
<comment type="similarity">
    <text evidence="1">Belongs to the cycloisomerase 2 family.</text>
</comment>
<dbReference type="Gene3D" id="2.130.10.10">
    <property type="entry name" value="YVTN repeat-like/Quinoprotein amine dehydrogenase"/>
    <property type="match status" value="5"/>
</dbReference>
<dbReference type="PATRIC" id="fig|1177154.3.peg.3050"/>
<dbReference type="PANTHER" id="PTHR30344:SF1">
    <property type="entry name" value="6-PHOSPHOGLUCONOLACTONASE"/>
    <property type="match status" value="1"/>
</dbReference>
<dbReference type="InterPro" id="IPR050282">
    <property type="entry name" value="Cycloisomerase_2"/>
</dbReference>
<dbReference type="OrthoDB" id="7156875at2"/>
<evidence type="ECO:0000256" key="2">
    <source>
        <dbReference type="ARBA" id="ARBA00022526"/>
    </source>
</evidence>
<dbReference type="SUPFAM" id="SSF75011">
    <property type="entry name" value="3-carboxy-cis,cis-mucoante lactonizing enzyme"/>
    <property type="match status" value="1"/>
</dbReference>
<dbReference type="STRING" id="1177154.Y5S_03009"/>
<reference evidence="3 4" key="1">
    <citation type="submission" date="2012-09" db="EMBL/GenBank/DDBJ databases">
        <title>Genome Sequence of alkane-degrading Bacterium Alcanivorax sp. 19-m-6.</title>
        <authorList>
            <person name="Lai Q."/>
            <person name="Shao Z."/>
        </authorList>
    </citation>
    <scope>NUCLEOTIDE SEQUENCE [LARGE SCALE GENOMIC DNA]</scope>
    <source>
        <strain evidence="3 4">19-m-6</strain>
    </source>
</reference>
<dbReference type="GO" id="GO:0017057">
    <property type="term" value="F:6-phosphogluconolactonase activity"/>
    <property type="evidence" value="ECO:0007669"/>
    <property type="project" value="TreeGrafter"/>
</dbReference>
<dbReference type="EMBL" id="ARXV01000014">
    <property type="protein sequence ID" value="KGD63802.1"/>
    <property type="molecule type" value="Genomic_DNA"/>
</dbReference>
<dbReference type="RefSeq" id="WP_035234152.1">
    <property type="nucleotide sequence ID" value="NZ_ARXV01000014.1"/>
</dbReference>
<evidence type="ECO:0000313" key="4">
    <source>
        <dbReference type="Proteomes" id="UP000029444"/>
    </source>
</evidence>
<sequence length="723" mass="75826">MSRFLHPIGPSLVLASTIVLTACGGGGGGGSNNNGAPAPGTANVERYAIATAYNGDTLATYAVEPQSGLMRLVDKVGSINNATAVAIRPGHDEVMALTNGGVIYQYSLSARGELDYMDFAITNGGALNDLAVHPSGNYVYVADGNAGIYQLGFDEDGLITLMEPEELVVSDNMDAQFTSVALNRSGKHLYAADIVNGISHFSVALDGTLTFEESILVDSAWQIVAHPNRDLLYAIERNDGSLHQFRILSNGSLESLATSPYLGGQLEGLTLDRSGNYLYISDITNDVIWQLRIGSNGMASLLDNPSIDVPTNTPRSLKASPASNRIYLADQNGSAMLAFSISSNGELSAMTPDRVAMDAYPTDLVFSTGPALEAHTTAAYVINGNSNNVSQFLMDDAGTLTPLGDTPPATGAFPQAIAAHPNGKSFYVANYSDNTVSQYRRVTSANLDYEVDELRAIQDDAEMDLGPAALVVHPSGNYLYVVCSGNDSVSTYKLQNNGEIVDNNGIGIYMPDDILLVDRDQFGFPDPSAIAIDPAGRYLWVSNNNNPGTVIAFQIDPTDGSLTKGDSTSAGNAPRAITVNADGTAVYITASGDNSIRRYSVAANGDLIYPAVQNIASDQYPASLVLAPKGNALYAANTLSSNVSQFSVANDGSLAAMNPASLSTGIAPQGMAIDPTGKNLLIANQASGDITRFSADNNGALTVEETLSVGINPQGISIVGYTE</sequence>
<dbReference type="PANTHER" id="PTHR30344">
    <property type="entry name" value="6-PHOSPHOGLUCONOLACTONASE-RELATED"/>
    <property type="match status" value="1"/>
</dbReference>
<dbReference type="eggNOG" id="COG2706">
    <property type="taxonomic scope" value="Bacteria"/>
</dbReference>
<dbReference type="Proteomes" id="UP000029444">
    <property type="component" value="Unassembled WGS sequence"/>
</dbReference>
<dbReference type="SUPFAM" id="SSF50974">
    <property type="entry name" value="Nitrous oxide reductase, N-terminal domain"/>
    <property type="match status" value="1"/>
</dbReference>
<organism evidence="3 4">
    <name type="scientific">Alcanivorax nanhaiticus</name>
    <dbReference type="NCBI Taxonomy" id="1177154"/>
    <lineage>
        <taxon>Bacteria</taxon>
        <taxon>Pseudomonadati</taxon>
        <taxon>Pseudomonadota</taxon>
        <taxon>Gammaproteobacteria</taxon>
        <taxon>Oceanospirillales</taxon>
        <taxon>Alcanivoracaceae</taxon>
        <taxon>Alcanivorax</taxon>
    </lineage>
</organism>
<keyword evidence="2" id="KW-0119">Carbohydrate metabolism</keyword>
<dbReference type="GO" id="GO:0006006">
    <property type="term" value="P:glucose metabolic process"/>
    <property type="evidence" value="ECO:0007669"/>
    <property type="project" value="UniProtKB-KW"/>
</dbReference>
<evidence type="ECO:0008006" key="5">
    <source>
        <dbReference type="Google" id="ProtNLM"/>
    </source>
</evidence>
<dbReference type="Pfam" id="PF08309">
    <property type="entry name" value="LVIVD"/>
    <property type="match status" value="1"/>
</dbReference>
<evidence type="ECO:0000256" key="1">
    <source>
        <dbReference type="ARBA" id="ARBA00005564"/>
    </source>
</evidence>
<gene>
    <name evidence="3" type="ORF">Y5S_03009</name>
</gene>